<dbReference type="GO" id="GO:0006352">
    <property type="term" value="P:DNA-templated transcription initiation"/>
    <property type="evidence" value="ECO:0007669"/>
    <property type="project" value="InterPro"/>
</dbReference>
<reference evidence="9" key="1">
    <citation type="submission" date="2014-12" db="EMBL/GenBank/DDBJ databases">
        <title>Genome sequence of Clostridium beijerinckii strain 59B.</title>
        <authorList>
            <person name="Little G.T."/>
            <person name="Minton N.P."/>
        </authorList>
    </citation>
    <scope>NUCLEOTIDE SEQUENCE [LARGE SCALE GENOMIC DNA]</scope>
    <source>
        <strain evidence="9">59B</strain>
    </source>
</reference>
<name>A0A0B5QDR5_CLOBE</name>
<evidence type="ECO:0000256" key="3">
    <source>
        <dbReference type="ARBA" id="ARBA00023082"/>
    </source>
</evidence>
<dbReference type="PROSITE" id="PS01063">
    <property type="entry name" value="SIGMA70_ECF"/>
    <property type="match status" value="1"/>
</dbReference>
<dbReference type="STRING" id="1520.LF65_03827"/>
<dbReference type="InterPro" id="IPR007627">
    <property type="entry name" value="RNA_pol_sigma70_r2"/>
</dbReference>
<accession>A0A0B5QDR5</accession>
<evidence type="ECO:0000256" key="4">
    <source>
        <dbReference type="ARBA" id="ARBA00023125"/>
    </source>
</evidence>
<evidence type="ECO:0000313" key="9">
    <source>
        <dbReference type="Proteomes" id="UP000031866"/>
    </source>
</evidence>
<keyword evidence="3 6" id="KW-0731">Sigma factor</keyword>
<dbReference type="SUPFAM" id="SSF88659">
    <property type="entry name" value="Sigma3 and sigma4 domains of RNA polymerase sigma factors"/>
    <property type="match status" value="1"/>
</dbReference>
<dbReference type="EMBL" id="CP010086">
    <property type="protein sequence ID" value="AJH00380.1"/>
    <property type="molecule type" value="Genomic_DNA"/>
</dbReference>
<evidence type="ECO:0000259" key="7">
    <source>
        <dbReference type="Pfam" id="PF04542"/>
    </source>
</evidence>
<dbReference type="GO" id="GO:0003677">
    <property type="term" value="F:DNA binding"/>
    <property type="evidence" value="ECO:0007669"/>
    <property type="project" value="UniProtKB-KW"/>
</dbReference>
<proteinExistence type="inferred from homology"/>
<keyword evidence="2 6" id="KW-0805">Transcription regulation</keyword>
<dbReference type="PANTHER" id="PTHR43133">
    <property type="entry name" value="RNA POLYMERASE ECF-TYPE SIGMA FACTO"/>
    <property type="match status" value="1"/>
</dbReference>
<sequence>MVIDIEKEQFPNCIKQYERLIITICLSFTKNYFDAEDLAQQTFLSAYQNWEGFDGDNLKAWLAKIAANKCKDYLKSKARKTVSLSEDEYQDLEYRGDSPEETVVKKNTTERIQSLCNKLKEPYRTVAINYFCKDVKLSHLAKETGQNIKTLETQLYRSKKMLKDLWKEEFM</sequence>
<dbReference type="InterPro" id="IPR036388">
    <property type="entry name" value="WH-like_DNA-bd_sf"/>
</dbReference>
<keyword evidence="5 6" id="KW-0804">Transcription</keyword>
<protein>
    <recommendedName>
        <fullName evidence="6">RNA polymerase sigma factor</fullName>
    </recommendedName>
</protein>
<dbReference type="Gene3D" id="1.10.10.10">
    <property type="entry name" value="Winged helix-like DNA-binding domain superfamily/Winged helix DNA-binding domain"/>
    <property type="match status" value="1"/>
</dbReference>
<dbReference type="InterPro" id="IPR013324">
    <property type="entry name" value="RNA_pol_sigma_r3/r4-like"/>
</dbReference>
<dbReference type="InterPro" id="IPR039425">
    <property type="entry name" value="RNA_pol_sigma-70-like"/>
</dbReference>
<evidence type="ECO:0000313" key="8">
    <source>
        <dbReference type="EMBL" id="AJH00380.1"/>
    </source>
</evidence>
<dbReference type="AlphaFoldDB" id="A0A0B5QDR5"/>
<evidence type="ECO:0000256" key="1">
    <source>
        <dbReference type="ARBA" id="ARBA00010641"/>
    </source>
</evidence>
<gene>
    <name evidence="8" type="ORF">LF65_03827</name>
</gene>
<dbReference type="Proteomes" id="UP000031866">
    <property type="component" value="Chromosome"/>
</dbReference>
<dbReference type="InterPro" id="IPR013325">
    <property type="entry name" value="RNA_pol_sigma_r2"/>
</dbReference>
<dbReference type="InterPro" id="IPR000838">
    <property type="entry name" value="RNA_pol_sigma70_ECF_CS"/>
</dbReference>
<organism evidence="8 9">
    <name type="scientific">Clostridium beijerinckii</name>
    <name type="common">Clostridium MP</name>
    <dbReference type="NCBI Taxonomy" id="1520"/>
    <lineage>
        <taxon>Bacteria</taxon>
        <taxon>Bacillati</taxon>
        <taxon>Bacillota</taxon>
        <taxon>Clostridia</taxon>
        <taxon>Eubacteriales</taxon>
        <taxon>Clostridiaceae</taxon>
        <taxon>Clostridium</taxon>
    </lineage>
</organism>
<comment type="similarity">
    <text evidence="1 6">Belongs to the sigma-70 factor family. ECF subfamily.</text>
</comment>
<dbReference type="PANTHER" id="PTHR43133:SF60">
    <property type="entry name" value="RNA POLYMERASE SIGMA FACTOR SIGV"/>
    <property type="match status" value="1"/>
</dbReference>
<feature type="domain" description="RNA polymerase sigma-70 region 2" evidence="7">
    <location>
        <begin position="14"/>
        <end position="79"/>
    </location>
</feature>
<dbReference type="Gene3D" id="1.10.1740.10">
    <property type="match status" value="1"/>
</dbReference>
<dbReference type="NCBIfam" id="TIGR02937">
    <property type="entry name" value="sigma70-ECF"/>
    <property type="match status" value="1"/>
</dbReference>
<dbReference type="Pfam" id="PF04542">
    <property type="entry name" value="Sigma70_r2"/>
    <property type="match status" value="1"/>
</dbReference>
<evidence type="ECO:0000256" key="6">
    <source>
        <dbReference type="RuleBase" id="RU000716"/>
    </source>
</evidence>
<dbReference type="SUPFAM" id="SSF88946">
    <property type="entry name" value="Sigma2 domain of RNA polymerase sigma factors"/>
    <property type="match status" value="1"/>
</dbReference>
<keyword evidence="4 6" id="KW-0238">DNA-binding</keyword>
<dbReference type="KEGG" id="cbei:LF65_03827"/>
<evidence type="ECO:0000256" key="2">
    <source>
        <dbReference type="ARBA" id="ARBA00023015"/>
    </source>
</evidence>
<dbReference type="GO" id="GO:0016987">
    <property type="term" value="F:sigma factor activity"/>
    <property type="evidence" value="ECO:0007669"/>
    <property type="project" value="UniProtKB-KW"/>
</dbReference>
<dbReference type="InterPro" id="IPR014284">
    <property type="entry name" value="RNA_pol_sigma-70_dom"/>
</dbReference>
<evidence type="ECO:0000256" key="5">
    <source>
        <dbReference type="ARBA" id="ARBA00023163"/>
    </source>
</evidence>